<feature type="transmembrane region" description="Helical" evidence="1">
    <location>
        <begin position="161"/>
        <end position="183"/>
    </location>
</feature>
<keyword evidence="4" id="KW-1185">Reference proteome</keyword>
<reference evidence="2" key="1">
    <citation type="journal article" date="2012" name="BMC Genomics">
        <title>Characterisation of full-length cDNA sequences provides insights into the Eimeria tenella transcriptome.</title>
        <authorList>
            <person name="Amiruddin N."/>
            <person name="Lee X.W."/>
            <person name="Blake D.P."/>
            <person name="Suzuki Y."/>
            <person name="Tay Y.L."/>
            <person name="Lim L.S."/>
            <person name="Tomley F.M."/>
            <person name="Watanabe J."/>
            <person name="Sugimoto C."/>
            <person name="Wan K.L."/>
        </authorList>
    </citation>
    <scope>NUCLEOTIDE SEQUENCE</scope>
    <source>
        <strain evidence="2">Houghton</strain>
    </source>
</reference>
<dbReference type="EMBL" id="HG678175">
    <property type="protein sequence ID" value="CDJ45332.1"/>
    <property type="molecule type" value="Genomic_DNA"/>
</dbReference>
<dbReference type="VEuPathDB" id="ToxoDB:ETH2_1134600"/>
<dbReference type="OMA" id="RFIVNRT"/>
<evidence type="ECO:0000313" key="4">
    <source>
        <dbReference type="Proteomes" id="UP000030747"/>
    </source>
</evidence>
<evidence type="ECO:0000313" key="2">
    <source>
        <dbReference type="EMBL" id="AET50766.1"/>
    </source>
</evidence>
<accession>H9B9V6</accession>
<dbReference type="PANTHER" id="PTHR14557">
    <property type="entry name" value="PROTEIN C7ORF21"/>
    <property type="match status" value="1"/>
</dbReference>
<reference evidence="3" key="2">
    <citation type="submission" date="2013-10" db="EMBL/GenBank/DDBJ databases">
        <title>Genomic analysis of the causative agents of coccidiosis in chickens.</title>
        <authorList>
            <person name="Reid A.J."/>
            <person name="Blake D."/>
            <person name="Billington K."/>
            <person name="Browne H."/>
            <person name="Dunn M."/>
            <person name="Hung S."/>
            <person name="Kawahara F."/>
            <person name="Miranda-Saavedra D."/>
            <person name="Mourier T."/>
            <person name="Nagra H."/>
            <person name="Otto T.D."/>
            <person name="Rawlings N."/>
            <person name="Sanchez A."/>
            <person name="Sanders M."/>
            <person name="Subramaniam C."/>
            <person name="Tay Y."/>
            <person name="Dear P."/>
            <person name="Doerig C."/>
            <person name="Gruber A."/>
            <person name="Parkinson J."/>
            <person name="Shirley M."/>
            <person name="Wan K.L."/>
            <person name="Berriman M."/>
            <person name="Tomley F."/>
            <person name="Pain A."/>
        </authorList>
    </citation>
    <scope>NUCLEOTIDE SEQUENCE [LARGE SCALE GENOMIC DNA]</scope>
    <source>
        <strain evidence="3">Houghton</strain>
    </source>
</reference>
<keyword evidence="1" id="KW-0472">Membrane</keyword>
<feature type="transmembrane region" description="Helical" evidence="1">
    <location>
        <begin position="129"/>
        <end position="149"/>
    </location>
</feature>
<dbReference type="AlphaFoldDB" id="H9B9V6"/>
<keyword evidence="1" id="KW-1133">Transmembrane helix</keyword>
<reference evidence="3" key="3">
    <citation type="submission" date="2013-10" db="EMBL/GenBank/DDBJ databases">
        <authorList>
            <person name="Aslett M."/>
        </authorList>
    </citation>
    <scope>NUCLEOTIDE SEQUENCE [LARGE SCALE GENOMIC DNA]</scope>
    <source>
        <strain evidence="3">Houghton</strain>
    </source>
</reference>
<dbReference type="InterPro" id="IPR040352">
    <property type="entry name" value="TMUB1/2"/>
</dbReference>
<gene>
    <name evidence="3" type="ORF">ETH_00020240</name>
</gene>
<keyword evidence="1" id="KW-0812">Transmembrane</keyword>
<dbReference type="PANTHER" id="PTHR14557:SF5">
    <property type="entry name" value="UBIQUITIN-LIKE DOMAIN-CONTAINING PROTEIN"/>
    <property type="match status" value="1"/>
</dbReference>
<dbReference type="OrthoDB" id="345985at2759"/>
<protein>
    <recommendedName>
        <fullName evidence="5">Ubiquitin-like domain-containing protein</fullName>
    </recommendedName>
</protein>
<dbReference type="GO" id="GO:0036503">
    <property type="term" value="P:ERAD pathway"/>
    <property type="evidence" value="ECO:0007669"/>
    <property type="project" value="InterPro"/>
</dbReference>
<proteinExistence type="evidence at transcript level"/>
<sequence>MAGEKVRVKWVVNCTGEPATFTESLLDANSTIREVKDNVFAGEMSRGLSVRVIFLGRELADSDSLASHLRVPARAAAAGSCATTASAEAQNSAAVTLHAVISNRPPHSRGSGVSGCTNAGGGPTEEGDWSVIVLGVTVFVILCVCWYHRLAFPADFTPFSSLLLVLFTGFYAFTVRGVVVRVFKVAYGCLRRPWSGAVQSARPDASALSFQEVPSRPLT</sequence>
<dbReference type="RefSeq" id="XP_013236078.1">
    <property type="nucleotide sequence ID" value="XM_013380624.1"/>
</dbReference>
<evidence type="ECO:0000256" key="1">
    <source>
        <dbReference type="SAM" id="Phobius"/>
    </source>
</evidence>
<dbReference type="Proteomes" id="UP000030747">
    <property type="component" value="Unassembled WGS sequence"/>
</dbReference>
<dbReference type="GeneID" id="25253176"/>
<dbReference type="EMBL" id="JN987543">
    <property type="protein sequence ID" value="AET50766.1"/>
    <property type="molecule type" value="mRNA"/>
</dbReference>
<name>H9B9V6_EIMTE</name>
<evidence type="ECO:0008006" key="5">
    <source>
        <dbReference type="Google" id="ProtNLM"/>
    </source>
</evidence>
<dbReference type="VEuPathDB" id="ToxoDB:ETH_00020240"/>
<evidence type="ECO:0000313" key="3">
    <source>
        <dbReference type="EMBL" id="CDJ45332.1"/>
    </source>
</evidence>
<organism evidence="2">
    <name type="scientific">Eimeria tenella</name>
    <name type="common">Coccidian parasite</name>
    <dbReference type="NCBI Taxonomy" id="5802"/>
    <lineage>
        <taxon>Eukaryota</taxon>
        <taxon>Sar</taxon>
        <taxon>Alveolata</taxon>
        <taxon>Apicomplexa</taxon>
        <taxon>Conoidasida</taxon>
        <taxon>Coccidia</taxon>
        <taxon>Eucoccidiorida</taxon>
        <taxon>Eimeriorina</taxon>
        <taxon>Eimeriidae</taxon>
        <taxon>Eimeria</taxon>
    </lineage>
</organism>